<gene>
    <name evidence="2" type="ORF">K458DRAFT_430619</name>
</gene>
<dbReference type="SMART" id="SM00317">
    <property type="entry name" value="SET"/>
    <property type="match status" value="1"/>
</dbReference>
<reference evidence="2" key="1">
    <citation type="journal article" date="2020" name="Stud. Mycol.">
        <title>101 Dothideomycetes genomes: a test case for predicting lifestyles and emergence of pathogens.</title>
        <authorList>
            <person name="Haridas S."/>
            <person name="Albert R."/>
            <person name="Binder M."/>
            <person name="Bloem J."/>
            <person name="Labutti K."/>
            <person name="Salamov A."/>
            <person name="Andreopoulos B."/>
            <person name="Baker S."/>
            <person name="Barry K."/>
            <person name="Bills G."/>
            <person name="Bluhm B."/>
            <person name="Cannon C."/>
            <person name="Castanera R."/>
            <person name="Culley D."/>
            <person name="Daum C."/>
            <person name="Ezra D."/>
            <person name="Gonzalez J."/>
            <person name="Henrissat B."/>
            <person name="Kuo A."/>
            <person name="Liang C."/>
            <person name="Lipzen A."/>
            <person name="Lutzoni F."/>
            <person name="Magnuson J."/>
            <person name="Mondo S."/>
            <person name="Nolan M."/>
            <person name="Ohm R."/>
            <person name="Pangilinan J."/>
            <person name="Park H.-J."/>
            <person name="Ramirez L."/>
            <person name="Alfaro M."/>
            <person name="Sun H."/>
            <person name="Tritt A."/>
            <person name="Yoshinaga Y."/>
            <person name="Zwiers L.-H."/>
            <person name="Turgeon B."/>
            <person name="Goodwin S."/>
            <person name="Spatafora J."/>
            <person name="Crous P."/>
            <person name="Grigoriev I."/>
        </authorList>
    </citation>
    <scope>NUCLEOTIDE SEQUENCE</scope>
    <source>
        <strain evidence="2">CBS 122367</strain>
    </source>
</reference>
<keyword evidence="3" id="KW-1185">Reference proteome</keyword>
<evidence type="ECO:0000259" key="1">
    <source>
        <dbReference type="PROSITE" id="PS50280"/>
    </source>
</evidence>
<evidence type="ECO:0000313" key="3">
    <source>
        <dbReference type="Proteomes" id="UP000799291"/>
    </source>
</evidence>
<dbReference type="Proteomes" id="UP000799291">
    <property type="component" value="Unassembled WGS sequence"/>
</dbReference>
<dbReference type="CDD" id="cd20071">
    <property type="entry name" value="SET_SMYD"/>
    <property type="match status" value="1"/>
</dbReference>
<organism evidence="2 3">
    <name type="scientific">Lentithecium fluviatile CBS 122367</name>
    <dbReference type="NCBI Taxonomy" id="1168545"/>
    <lineage>
        <taxon>Eukaryota</taxon>
        <taxon>Fungi</taxon>
        <taxon>Dikarya</taxon>
        <taxon>Ascomycota</taxon>
        <taxon>Pezizomycotina</taxon>
        <taxon>Dothideomycetes</taxon>
        <taxon>Pleosporomycetidae</taxon>
        <taxon>Pleosporales</taxon>
        <taxon>Massarineae</taxon>
        <taxon>Lentitheciaceae</taxon>
        <taxon>Lentithecium</taxon>
    </lineage>
</organism>
<dbReference type="AlphaFoldDB" id="A0A6G1J6A1"/>
<dbReference type="PANTHER" id="PTHR47332">
    <property type="entry name" value="SET DOMAIN-CONTAINING PROTEIN 5"/>
    <property type="match status" value="1"/>
</dbReference>
<dbReference type="InterPro" id="IPR001214">
    <property type="entry name" value="SET_dom"/>
</dbReference>
<dbReference type="PANTHER" id="PTHR47332:SF4">
    <property type="entry name" value="SET DOMAIN-CONTAINING PROTEIN 5"/>
    <property type="match status" value="1"/>
</dbReference>
<feature type="domain" description="SET" evidence="1">
    <location>
        <begin position="20"/>
        <end position="166"/>
    </location>
</feature>
<proteinExistence type="predicted"/>
<dbReference type="InterPro" id="IPR046341">
    <property type="entry name" value="SET_dom_sf"/>
</dbReference>
<dbReference type="OrthoDB" id="265717at2759"/>
<dbReference type="SUPFAM" id="SSF82199">
    <property type="entry name" value="SET domain"/>
    <property type="match status" value="1"/>
</dbReference>
<dbReference type="PROSITE" id="PS50280">
    <property type="entry name" value="SET"/>
    <property type="match status" value="1"/>
</dbReference>
<name>A0A6G1J6A1_9PLEO</name>
<protein>
    <submittedName>
        <fullName evidence="2">SET domain-containing protein</fullName>
    </submittedName>
</protein>
<dbReference type="InterPro" id="IPR053185">
    <property type="entry name" value="SET_domain_protein"/>
</dbReference>
<dbReference type="Gene3D" id="2.170.270.10">
    <property type="entry name" value="SET domain"/>
    <property type="match status" value="1"/>
</dbReference>
<accession>A0A6G1J6A1</accession>
<dbReference type="Pfam" id="PF00856">
    <property type="entry name" value="SET"/>
    <property type="match status" value="1"/>
</dbReference>
<evidence type="ECO:0000313" key="2">
    <source>
        <dbReference type="EMBL" id="KAF2685938.1"/>
    </source>
</evidence>
<sequence>MSNSNVFNHSYRNLHIPIDAPLELKPSPGKGWGAFATRPITQGTIVLKETPLFIIHKPHEAITEQDLWTAFQALPPRDKQLFLCIRDNPSTPFASMTGMFAENSFALTRPFGHGLFPLHSRINHSCLPNCKLPDPAEGTTTPGDGAITCFATKDIAYGEEITFCYNTDFECRTRDDRYRELRFACNCKACTLGTPFQLLSDMRRTLIRGLQYLTTGTDLDGQKDSSQTPLIVDPDLKKDAETMSIPLSNRLVYSLLSMALVEQEGLMDEFTVRRMNPAILLLASRFRDKQNAEIAGAAMGREMWTEKFGVAVEMFGRGDVGFEEMLSELGIAIG</sequence>
<dbReference type="EMBL" id="MU005578">
    <property type="protein sequence ID" value="KAF2685938.1"/>
    <property type="molecule type" value="Genomic_DNA"/>
</dbReference>